<dbReference type="InterPro" id="IPR008136">
    <property type="entry name" value="CinA_C"/>
</dbReference>
<organism evidence="2 3">
    <name type="scientific">Azotobacter chroococcum NCIMB 8003</name>
    <dbReference type="NCBI Taxonomy" id="1328314"/>
    <lineage>
        <taxon>Bacteria</taxon>
        <taxon>Pseudomonadati</taxon>
        <taxon>Pseudomonadota</taxon>
        <taxon>Gammaproteobacteria</taxon>
        <taxon>Pseudomonadales</taxon>
        <taxon>Pseudomonadaceae</taxon>
        <taxon>Azotobacter</taxon>
    </lineage>
</organism>
<dbReference type="STRING" id="1328314.Achr_11720"/>
<dbReference type="Gene3D" id="3.90.950.20">
    <property type="entry name" value="CinA-like"/>
    <property type="match status" value="1"/>
</dbReference>
<feature type="domain" description="CinA C-terminal" evidence="1">
    <location>
        <begin position="20"/>
        <end position="171"/>
    </location>
</feature>
<dbReference type="Pfam" id="PF02464">
    <property type="entry name" value="CinA"/>
    <property type="match status" value="1"/>
</dbReference>
<evidence type="ECO:0000313" key="3">
    <source>
        <dbReference type="Proteomes" id="UP000068210"/>
    </source>
</evidence>
<evidence type="ECO:0000259" key="1">
    <source>
        <dbReference type="Pfam" id="PF02464"/>
    </source>
</evidence>
<gene>
    <name evidence="2" type="ORF">Achr_11720</name>
</gene>
<sequence length="191" mass="19837">MYGIALLRFSLENTMDEITRLASELGAGLRTLGEQASTAESCTGGGIAEAITRIPGSSAWFEAGYVTYSNRQKSAQVGVPAELLECFGAVSREVVEAMARGAQVRSGARYAVAVSGVAGPDGGSPETPVGTVWLAWADGERLFAARRQFPGDRGEVRRQTVQAALAGLIRLIAGEAPEGGAGRHGNGLEQG</sequence>
<dbReference type="NCBIfam" id="TIGR00199">
    <property type="entry name" value="PncC_domain"/>
    <property type="match status" value="1"/>
</dbReference>
<name>A0A0C4WQX1_9GAMM</name>
<dbReference type="InterPro" id="IPR036653">
    <property type="entry name" value="CinA-like_C"/>
</dbReference>
<evidence type="ECO:0000313" key="2">
    <source>
        <dbReference type="EMBL" id="AJE20652.1"/>
    </source>
</evidence>
<dbReference type="EMBL" id="CP010415">
    <property type="protein sequence ID" value="AJE20652.1"/>
    <property type="molecule type" value="Genomic_DNA"/>
</dbReference>
<reference evidence="2 3" key="1">
    <citation type="journal article" date="2015" name="PLoS ONE">
        <title>Azotobacter Genomes: The Genome of Azotobacter chroococcum NCIMB 8003 (ATCC 4412).</title>
        <authorList>
            <person name="Robson R.L."/>
            <person name="Jones R."/>
            <person name="Robson R.M."/>
            <person name="Schwartz A."/>
            <person name="Richardson T.H."/>
        </authorList>
    </citation>
    <scope>NUCLEOTIDE SEQUENCE [LARGE SCALE GENOMIC DNA]</scope>
    <source>
        <strain evidence="2 3">NCIMB 8003</strain>
    </source>
</reference>
<dbReference type="AlphaFoldDB" id="A0A0C4WQX1"/>
<keyword evidence="3" id="KW-1185">Reference proteome</keyword>
<accession>A0A0C4WQX1</accession>
<dbReference type="SUPFAM" id="SSF142433">
    <property type="entry name" value="CinA-like"/>
    <property type="match status" value="1"/>
</dbReference>
<dbReference type="HOGENOM" id="CLU_030805_1_1_6"/>
<proteinExistence type="predicted"/>
<dbReference type="Proteomes" id="UP000068210">
    <property type="component" value="Chromosome"/>
</dbReference>
<dbReference type="KEGG" id="acx:Achr_11720"/>
<protein>
    <submittedName>
        <fullName evidence="2">C-terminal domain of CinA type S Protein Implicated in DNA repair function with RecA and MutS</fullName>
    </submittedName>
</protein>